<protein>
    <submittedName>
        <fullName evidence="4">Uncharacterized protein</fullName>
    </submittedName>
</protein>
<dbReference type="OrthoDB" id="5340104at2759"/>
<feature type="compositionally biased region" description="Polar residues" evidence="1">
    <location>
        <begin position="538"/>
        <end position="559"/>
    </location>
</feature>
<dbReference type="AlphaFoldDB" id="A0A7C8QVQ5"/>
<gene>
    <name evidence="3" type="ORF">TWF106_007599</name>
    <name evidence="4" type="ORF">TWF191_003639</name>
    <name evidence="2" type="ORF">TWF679_010062</name>
</gene>
<dbReference type="Proteomes" id="UP000614610">
    <property type="component" value="Unassembled WGS sequence"/>
</dbReference>
<feature type="compositionally biased region" description="Low complexity" evidence="1">
    <location>
        <begin position="22"/>
        <end position="45"/>
    </location>
</feature>
<evidence type="ECO:0000313" key="6">
    <source>
        <dbReference type="Proteomes" id="UP000483672"/>
    </source>
</evidence>
<feature type="compositionally biased region" description="Polar residues" evidence="1">
    <location>
        <begin position="495"/>
        <end position="509"/>
    </location>
</feature>
<dbReference type="EMBL" id="WIPF01000019">
    <property type="protein sequence ID" value="KAF3227555.1"/>
    <property type="molecule type" value="Genomic_DNA"/>
</dbReference>
<evidence type="ECO:0000313" key="5">
    <source>
        <dbReference type="Proteomes" id="UP000472727"/>
    </source>
</evidence>
<accession>A0A7C8QVQ5</accession>
<reference evidence="5 6" key="1">
    <citation type="submission" date="2019-06" db="EMBL/GenBank/DDBJ databases">
        <authorList>
            <person name="Palmer J.M."/>
        </authorList>
    </citation>
    <scope>NUCLEOTIDE SEQUENCE [LARGE SCALE GENOMIC DNA]</scope>
    <source>
        <strain evidence="3 5">TWF106</strain>
        <strain evidence="4 6">TWF191</strain>
        <strain evidence="2">TWF679</strain>
    </source>
</reference>
<evidence type="ECO:0000313" key="4">
    <source>
        <dbReference type="EMBL" id="KAF3227555.1"/>
    </source>
</evidence>
<feature type="region of interest" description="Disordered" evidence="1">
    <location>
        <begin position="492"/>
        <end position="574"/>
    </location>
</feature>
<evidence type="ECO:0000256" key="1">
    <source>
        <dbReference type="SAM" id="MobiDB-lite"/>
    </source>
</evidence>
<dbReference type="EMBL" id="WIWT01000075">
    <property type="protein sequence ID" value="KAF3203883.1"/>
    <property type="molecule type" value="Genomic_DNA"/>
</dbReference>
<dbReference type="EMBL" id="WIWS01000040">
    <property type="protein sequence ID" value="KAF3218627.1"/>
    <property type="molecule type" value="Genomic_DNA"/>
</dbReference>
<sequence length="574" mass="63668">MRSGGSGGWRTTSSTAIHDIISSTSPQPPTKSTLTSTSTSIPPASNMAGSPSGPSKSAFGPFPPTKSPAGVLSYSLVEGISTKLPIAIELGIDGDVYPYHITAIRAELTKLKTFATGLQSYCMAIIPDDKEREELGEPPSLKSAWVRDKYFRDTMQLSRFLRFWVKAFPVLSIYIYDFIPINLIGWLFTAVDDQTAYENIIGNRTRLLVSLENFLRSNVPVYLLNYLIHFQIGFLGTGGMFGRVPRGELLNCCEQIIQTCEIIDKSDSMKVLEGEAINNLKDIRWWAAGLEKDPVTGYFLPSQPFYRPDDAKTTSETKWIYTQEEIRNIKERTTNGNGLDKATEKSGNIPPDVRLKVLGVLDSLDLGPQDLIPSDTGIGFPTNNGAAVTTEENKILDDNLIIGMAKRWNKFRSLPMGITRSFPAKDVKNIFRSLGLELDKLISSITTEQDGNKNIKTHNEMDLDWGISHGTNVENSDARGVDLEPDNEADELWTPQVNMQTNSTPNASNRDGIFERKKRPSTGFIDMEDEAPEVEANTRASTPGSDHSIAHSFNKSRSASPCKKRKLDDITRER</sequence>
<organism evidence="4 6">
    <name type="scientific">Orbilia oligospora</name>
    <name type="common">Nematode-trapping fungus</name>
    <name type="synonym">Arthrobotrys oligospora</name>
    <dbReference type="NCBI Taxonomy" id="2813651"/>
    <lineage>
        <taxon>Eukaryota</taxon>
        <taxon>Fungi</taxon>
        <taxon>Dikarya</taxon>
        <taxon>Ascomycota</taxon>
        <taxon>Pezizomycotina</taxon>
        <taxon>Orbiliomycetes</taxon>
        <taxon>Orbiliales</taxon>
        <taxon>Orbiliaceae</taxon>
        <taxon>Orbilia</taxon>
    </lineage>
</organism>
<comment type="caution">
    <text evidence="4">The sequence shown here is derived from an EMBL/GenBank/DDBJ whole genome shotgun (WGS) entry which is preliminary data.</text>
</comment>
<evidence type="ECO:0000313" key="3">
    <source>
        <dbReference type="EMBL" id="KAF3218627.1"/>
    </source>
</evidence>
<dbReference type="Proteomes" id="UP000472727">
    <property type="component" value="Unassembled WGS sequence"/>
</dbReference>
<proteinExistence type="predicted"/>
<feature type="region of interest" description="Disordered" evidence="1">
    <location>
        <begin position="19"/>
        <end position="62"/>
    </location>
</feature>
<name>A0A7C8QVQ5_ORBOL</name>
<evidence type="ECO:0000313" key="2">
    <source>
        <dbReference type="EMBL" id="KAF3203883.1"/>
    </source>
</evidence>
<dbReference type="Proteomes" id="UP000483672">
    <property type="component" value="Unassembled WGS sequence"/>
</dbReference>